<reference evidence="2 3" key="1">
    <citation type="journal article" date="2024" name="Proc. Natl. Acad. Sci. U.S.A.">
        <title>The genetic regulatory architecture and epigenomic basis for age-related changes in rattlesnake venom.</title>
        <authorList>
            <person name="Hogan M.P."/>
            <person name="Holding M.L."/>
            <person name="Nystrom G.S."/>
            <person name="Colston T.J."/>
            <person name="Bartlett D.A."/>
            <person name="Mason A.J."/>
            <person name="Ellsworth S.A."/>
            <person name="Rautsaw R.M."/>
            <person name="Lawrence K.C."/>
            <person name="Strickland J.L."/>
            <person name="He B."/>
            <person name="Fraser P."/>
            <person name="Margres M.J."/>
            <person name="Gilbert D.M."/>
            <person name="Gibbs H.L."/>
            <person name="Parkinson C.L."/>
            <person name="Rokyta D.R."/>
        </authorList>
    </citation>
    <scope>NUCLEOTIDE SEQUENCE [LARGE SCALE GENOMIC DNA]</scope>
    <source>
        <strain evidence="2">DRR0105</strain>
    </source>
</reference>
<sequence length="646" mass="74933">MRFKRKKDLKEQIRELQSIIHIQEQGRKLRTQGSEEAVRKNRELIGFLRTTLQGEMHELNLGLKYDHVTISRACLDRKRLKIALAEYTVEQARESLSKWVFDRMNTHNILLYEVKRRGKRLEELQVTLQDLIDLEMASPEVQLQLQTIRQLENNMEKMQVNIVTADKVHILYVKMLDVLRAELSQLPFVLDVLARRVGTYQMELQGMDLMAKDMQEATEAAKMDMAKAENELIAERKFRENSLSIQRKQIERIRAKDAVERHRRTQARRDMDFPALMIREGTRGAKLEASKAQIEYQGLVTSEVEKIKSAVQCSHLWDIAGRFMAQKKSEENLQQQIAESEKKRRGLKSQLKALELQRAELTFHQSPGFLSSKKLEENLRKNLEEEEERLSRVHGQASKNQELLLHFENGVDNLILRLCDIHVPGQEGFPKMEDVFEKLQFCETKLLHLSRMMLNLPSDRFSADESDETFVHLRNFLEESTGDEEQNLRIAFNEDEEDVREAFHFADIDHSYVPSREEIKKEGLKLIEEKTKADPLNWDREPRLRGLRLKRLGRDGGAARLAWGGCISPADTQAAAWGRKHTQRPPTDGSQFSIQRRTESAFRGALIVLMGHRPKTARLAWLLSYMAHGSARHPAFPALSVPNWLP</sequence>
<evidence type="ECO:0000313" key="3">
    <source>
        <dbReference type="Proteomes" id="UP001474421"/>
    </source>
</evidence>
<dbReference type="InterPro" id="IPR043247">
    <property type="entry name" value="CCDC183"/>
</dbReference>
<accession>A0AAW1AQJ5</accession>
<protein>
    <submittedName>
        <fullName evidence="2">Coiled coil domain-containing protein</fullName>
    </submittedName>
</protein>
<evidence type="ECO:0000313" key="2">
    <source>
        <dbReference type="EMBL" id="KAK9392225.1"/>
    </source>
</evidence>
<keyword evidence="3" id="KW-1185">Reference proteome</keyword>
<gene>
    <name evidence="2" type="ORF">NXF25_017069</name>
</gene>
<name>A0AAW1AQJ5_CROAD</name>
<feature type="coiled-coil region" evidence="1">
    <location>
        <begin position="141"/>
        <end position="168"/>
    </location>
</feature>
<organism evidence="2 3">
    <name type="scientific">Crotalus adamanteus</name>
    <name type="common">Eastern diamondback rattlesnake</name>
    <dbReference type="NCBI Taxonomy" id="8729"/>
    <lineage>
        <taxon>Eukaryota</taxon>
        <taxon>Metazoa</taxon>
        <taxon>Chordata</taxon>
        <taxon>Craniata</taxon>
        <taxon>Vertebrata</taxon>
        <taxon>Euteleostomi</taxon>
        <taxon>Lepidosauria</taxon>
        <taxon>Squamata</taxon>
        <taxon>Bifurcata</taxon>
        <taxon>Unidentata</taxon>
        <taxon>Episquamata</taxon>
        <taxon>Toxicofera</taxon>
        <taxon>Serpentes</taxon>
        <taxon>Colubroidea</taxon>
        <taxon>Viperidae</taxon>
        <taxon>Crotalinae</taxon>
        <taxon>Crotalus</taxon>
    </lineage>
</organism>
<comment type="caution">
    <text evidence="2">The sequence shown here is derived from an EMBL/GenBank/DDBJ whole genome shotgun (WGS) entry which is preliminary data.</text>
</comment>
<dbReference type="PANTHER" id="PTHR47115:SF1">
    <property type="entry name" value="COILED-COIL DOMAIN-CONTAINING PROTEIN 183"/>
    <property type="match status" value="1"/>
</dbReference>
<evidence type="ECO:0000256" key="1">
    <source>
        <dbReference type="SAM" id="Coils"/>
    </source>
</evidence>
<keyword evidence="1" id="KW-0175">Coiled coil</keyword>
<dbReference type="Proteomes" id="UP001474421">
    <property type="component" value="Unassembled WGS sequence"/>
</dbReference>
<dbReference type="AlphaFoldDB" id="A0AAW1AQJ5"/>
<dbReference type="PANTHER" id="PTHR47115">
    <property type="entry name" value="COILED-COIL DOMAIN-CONTAINING PROTEIN 183"/>
    <property type="match status" value="1"/>
</dbReference>
<proteinExistence type="predicted"/>
<dbReference type="EMBL" id="JAOTOJ010000016">
    <property type="protein sequence ID" value="KAK9392225.1"/>
    <property type="molecule type" value="Genomic_DNA"/>
</dbReference>
<feature type="coiled-coil region" evidence="1">
    <location>
        <begin position="323"/>
        <end position="400"/>
    </location>
</feature>